<name>A0A1A8BYH9_NOTKA</name>
<evidence type="ECO:0000313" key="2">
    <source>
        <dbReference type="EMBL" id="SBP71656.1"/>
    </source>
</evidence>
<dbReference type="AlphaFoldDB" id="A0A1A8BYH9"/>
<protein>
    <submittedName>
        <fullName evidence="2">Uncharacterized protein</fullName>
    </submittedName>
</protein>
<feature type="compositionally biased region" description="Polar residues" evidence="1">
    <location>
        <begin position="12"/>
        <end position="24"/>
    </location>
</feature>
<proteinExistence type="predicted"/>
<reference evidence="2" key="2">
    <citation type="submission" date="2016-06" db="EMBL/GenBank/DDBJ databases">
        <title>The genome of a short-lived fish provides insights into sex chromosome evolution and the genetic control of aging.</title>
        <authorList>
            <person name="Reichwald K."/>
            <person name="Felder M."/>
            <person name="Petzold A."/>
            <person name="Koch P."/>
            <person name="Groth M."/>
            <person name="Platzer M."/>
        </authorList>
    </citation>
    <scope>NUCLEOTIDE SEQUENCE</scope>
    <source>
        <tissue evidence="2">Brain</tissue>
    </source>
</reference>
<feature type="region of interest" description="Disordered" evidence="1">
    <location>
        <begin position="1"/>
        <end position="24"/>
    </location>
</feature>
<organism evidence="2">
    <name type="scientific">Nothobranchius kadleci</name>
    <name type="common">African annual killifish</name>
    <dbReference type="NCBI Taxonomy" id="1051664"/>
    <lineage>
        <taxon>Eukaryota</taxon>
        <taxon>Metazoa</taxon>
        <taxon>Chordata</taxon>
        <taxon>Craniata</taxon>
        <taxon>Vertebrata</taxon>
        <taxon>Euteleostomi</taxon>
        <taxon>Actinopterygii</taxon>
        <taxon>Neopterygii</taxon>
        <taxon>Teleostei</taxon>
        <taxon>Neoteleostei</taxon>
        <taxon>Acanthomorphata</taxon>
        <taxon>Ovalentaria</taxon>
        <taxon>Atherinomorphae</taxon>
        <taxon>Cyprinodontiformes</taxon>
        <taxon>Nothobranchiidae</taxon>
        <taxon>Nothobranchius</taxon>
    </lineage>
</organism>
<dbReference type="EMBL" id="HADZ01007715">
    <property type="protein sequence ID" value="SBP71656.1"/>
    <property type="molecule type" value="Transcribed_RNA"/>
</dbReference>
<reference evidence="2" key="1">
    <citation type="submission" date="2016-05" db="EMBL/GenBank/DDBJ databases">
        <authorList>
            <person name="Lavstsen T."/>
            <person name="Jespersen J.S."/>
        </authorList>
    </citation>
    <scope>NUCLEOTIDE SEQUENCE</scope>
    <source>
        <tissue evidence="2">Brain</tissue>
    </source>
</reference>
<sequence length="336" mass="37949">MEKLKRLRGTMKGTQSDVQPLTRKQSGLETVKKWVPLNEGGIASPIWLLSASSSGGITLGKVQGQSCDEECFSWSVYRPGTCANCGNEVAEIKWEGPRFLKDKVLRKNPSPTNAVELHGVMKVAWCGDCWMSKAGKTRIGRLDHHSVDESRKCCRVDKGRLSSCSSSCGVRIYPVVLLVPEMSHLSGLTCSQAYWENCFKEIVCTRKGGSLSETFSPWGKVLWEATEPQLCWRDRRGKFPITTDEWERRQVRHETTDKDWYTSATVPTCNDLSITRSQTQVLVKTKKGWKKLDVWRDSLKKSDGVLIAVNLEWDRHAETPRLFTRDTVAAPRPQVN</sequence>
<gene>
    <name evidence="2" type="primary">Nfu_g_1_010535</name>
</gene>
<accession>A0A1A8BYH9</accession>
<evidence type="ECO:0000256" key="1">
    <source>
        <dbReference type="SAM" id="MobiDB-lite"/>
    </source>
</evidence>